<dbReference type="SMART" id="SM00448">
    <property type="entry name" value="REC"/>
    <property type="match status" value="1"/>
</dbReference>
<reference evidence="4 5" key="1">
    <citation type="submission" date="2017-08" db="EMBL/GenBank/DDBJ databases">
        <title>Infants hospitalized years apart are colonized by the same room-sourced microbial strains.</title>
        <authorList>
            <person name="Brooks B."/>
            <person name="Olm M.R."/>
            <person name="Firek B.A."/>
            <person name="Baker R."/>
            <person name="Thomas B.C."/>
            <person name="Morowitz M.J."/>
            <person name="Banfield J.F."/>
        </authorList>
    </citation>
    <scope>NUCLEOTIDE SEQUENCE [LARGE SCALE GENOMIC DNA]</scope>
    <source>
        <strain evidence="4">S2_003_000_R2_14</strain>
    </source>
</reference>
<dbReference type="PANTHER" id="PTHR44591:SF3">
    <property type="entry name" value="RESPONSE REGULATORY DOMAIN-CONTAINING PROTEIN"/>
    <property type="match status" value="1"/>
</dbReference>
<evidence type="ECO:0000313" key="4">
    <source>
        <dbReference type="EMBL" id="PZR08413.1"/>
    </source>
</evidence>
<gene>
    <name evidence="4" type="ORF">DI536_24860</name>
</gene>
<accession>A0A2W5T607</accession>
<feature type="domain" description="Response regulatory" evidence="3">
    <location>
        <begin position="9"/>
        <end position="131"/>
    </location>
</feature>
<dbReference type="InterPro" id="IPR011006">
    <property type="entry name" value="CheY-like_superfamily"/>
</dbReference>
<dbReference type="EMBL" id="QFQP01000025">
    <property type="protein sequence ID" value="PZR08413.1"/>
    <property type="molecule type" value="Genomic_DNA"/>
</dbReference>
<dbReference type="GO" id="GO:0000160">
    <property type="term" value="P:phosphorelay signal transduction system"/>
    <property type="evidence" value="ECO:0007669"/>
    <property type="project" value="InterPro"/>
</dbReference>
<sequence length="132" mass="14603">MEDDDSVAKIIVADDHPLMRNVLGVCLRDAGYDVIEVADGTVLLEELRNALFDDDNPRRADLVITDVHMPKCSGLRALELIRSVDAGLPVILMSAFTTPELHAEATRLGVTRVFDKPFDVKVLVAEVQRLLH</sequence>
<dbReference type="PROSITE" id="PS50110">
    <property type="entry name" value="RESPONSE_REGULATORY"/>
    <property type="match status" value="1"/>
</dbReference>
<dbReference type="AlphaFoldDB" id="A0A2W5T607"/>
<keyword evidence="1 2" id="KW-0597">Phosphoprotein</keyword>
<dbReference type="PANTHER" id="PTHR44591">
    <property type="entry name" value="STRESS RESPONSE REGULATOR PROTEIN 1"/>
    <property type="match status" value="1"/>
</dbReference>
<evidence type="ECO:0000259" key="3">
    <source>
        <dbReference type="PROSITE" id="PS50110"/>
    </source>
</evidence>
<comment type="caution">
    <text evidence="4">The sequence shown here is derived from an EMBL/GenBank/DDBJ whole genome shotgun (WGS) entry which is preliminary data.</text>
</comment>
<dbReference type="InterPro" id="IPR050595">
    <property type="entry name" value="Bact_response_regulator"/>
</dbReference>
<dbReference type="Gene3D" id="3.40.50.2300">
    <property type="match status" value="1"/>
</dbReference>
<dbReference type="InterPro" id="IPR001789">
    <property type="entry name" value="Sig_transdc_resp-reg_receiver"/>
</dbReference>
<evidence type="ECO:0000256" key="2">
    <source>
        <dbReference type="PROSITE-ProRule" id="PRU00169"/>
    </source>
</evidence>
<protein>
    <submittedName>
        <fullName evidence="4">Two-component system response regulator</fullName>
    </submittedName>
</protein>
<dbReference type="Proteomes" id="UP000249061">
    <property type="component" value="Unassembled WGS sequence"/>
</dbReference>
<evidence type="ECO:0000256" key="1">
    <source>
        <dbReference type="ARBA" id="ARBA00022553"/>
    </source>
</evidence>
<dbReference type="Pfam" id="PF00072">
    <property type="entry name" value="Response_reg"/>
    <property type="match status" value="1"/>
</dbReference>
<feature type="modified residue" description="4-aspartylphosphate" evidence="2">
    <location>
        <position position="66"/>
    </location>
</feature>
<organism evidence="4 5">
    <name type="scientific">Archangium gephyra</name>
    <dbReference type="NCBI Taxonomy" id="48"/>
    <lineage>
        <taxon>Bacteria</taxon>
        <taxon>Pseudomonadati</taxon>
        <taxon>Myxococcota</taxon>
        <taxon>Myxococcia</taxon>
        <taxon>Myxococcales</taxon>
        <taxon>Cystobacterineae</taxon>
        <taxon>Archangiaceae</taxon>
        <taxon>Archangium</taxon>
    </lineage>
</organism>
<proteinExistence type="predicted"/>
<name>A0A2W5T607_9BACT</name>
<dbReference type="SUPFAM" id="SSF52172">
    <property type="entry name" value="CheY-like"/>
    <property type="match status" value="1"/>
</dbReference>
<evidence type="ECO:0000313" key="5">
    <source>
        <dbReference type="Proteomes" id="UP000249061"/>
    </source>
</evidence>